<evidence type="ECO:0000256" key="1">
    <source>
        <dbReference type="ARBA" id="ARBA00004370"/>
    </source>
</evidence>
<dbReference type="Gene3D" id="3.10.20.310">
    <property type="entry name" value="membrane protein fhac"/>
    <property type="match status" value="1"/>
</dbReference>
<sequence>MKIKFDYFLKILVPAILLLVPFWGNSQSVEESATRKPKIGLVLSGGGAKGLAHIGVIKVLEEAGIRPDFITGTSMGSIIGALYASGYTVEELTEINKNVDWNNLLTDKEILQKVSMEEKKETQKYIFEIPISDNQIRLPAGMIEGQHLEAYFSELLWPLTSEEDFDELPIPFHCMSVDIISGKVVEHSSGDLVEAIRASMAIPTVFTPVDMDSMLLVDGGVARNFPVQEAIDMGADIIIGVYVGFPEEVTKSELCTMPEILSRSIALSGIVDARQQNEKVDILIVPELYNYGSEDFTNGPVIQQLGEITAREKLDELKALADSLNLQLKPVKRIRQPRRIKVAGIEVEGLEFVGKDYIESKSGIEPGDSVSYNDVREAIEYMHGSPYFDKITFSLKKGPDNNDYILVFHVKENPRVMFKFTPNYDNDMGVGLVTNFTLLNVVMPSSRLLFTAHISENPALRIEMSKLLGRQQKFSNHYFFNLSDYKHPMFIGGNELGNYKYFSLEGGYGIHYSPGLNHILGVNGMFRYNRISPMEDLKTIYDEAGFSRHATKEWGYKFFYRLNTTDDLYFPSKGVRMNLSLSHVLSAKVKRTGELHGEGVDYVLSEHDGLYASVLADYDWYKTTADFLTFGLGLNAGFNTDNPGVGGMFLLGGERFNTRDIYRDMAGFSTAELFTYNFAFAKAELNARIVKGLYLSASVNAGNINDKFGDLVTDFTDKSVADYIWGYNFGVKYNSLIGPMQFLIGDNNLDSKTRFFLSVGFPF</sequence>
<dbReference type="AlphaFoldDB" id="A0A399SYZ3"/>
<dbReference type="InterPro" id="IPR050301">
    <property type="entry name" value="NTE"/>
</dbReference>
<dbReference type="CDD" id="cd07205">
    <property type="entry name" value="Pat_PNPLA6_PNPLA7_NTE1_like"/>
    <property type="match status" value="1"/>
</dbReference>
<evidence type="ECO:0000256" key="4">
    <source>
        <dbReference type="ARBA" id="ARBA00023098"/>
    </source>
</evidence>
<gene>
    <name evidence="9" type="ORF">D1614_06700</name>
</gene>
<dbReference type="Pfam" id="PF19143">
    <property type="entry name" value="Omp85_2"/>
    <property type="match status" value="1"/>
</dbReference>
<dbReference type="InterPro" id="IPR002641">
    <property type="entry name" value="PNPLA_dom"/>
</dbReference>
<dbReference type="EMBL" id="QWGR01000003">
    <property type="protein sequence ID" value="RIJ49236.1"/>
    <property type="molecule type" value="Genomic_DNA"/>
</dbReference>
<feature type="short sequence motif" description="DGA/G" evidence="6">
    <location>
        <begin position="218"/>
        <end position="220"/>
    </location>
</feature>
<keyword evidence="5" id="KW-0472">Membrane</keyword>
<dbReference type="SUPFAM" id="SSF52151">
    <property type="entry name" value="FabD/lysophospholipase-like"/>
    <property type="match status" value="1"/>
</dbReference>
<evidence type="ECO:0000313" key="10">
    <source>
        <dbReference type="Proteomes" id="UP000265926"/>
    </source>
</evidence>
<dbReference type="InterPro" id="IPR016035">
    <property type="entry name" value="Acyl_Trfase/lysoPLipase"/>
</dbReference>
<evidence type="ECO:0000259" key="8">
    <source>
        <dbReference type="PROSITE" id="PS51779"/>
    </source>
</evidence>
<evidence type="ECO:0000256" key="5">
    <source>
        <dbReference type="ARBA" id="ARBA00023136"/>
    </source>
</evidence>
<feature type="short sequence motif" description="GXSXG" evidence="6">
    <location>
        <begin position="72"/>
        <end position="76"/>
    </location>
</feature>
<accession>A0A399SYZ3</accession>
<evidence type="ECO:0000256" key="2">
    <source>
        <dbReference type="ARBA" id="ARBA00022801"/>
    </source>
</evidence>
<keyword evidence="2 6" id="KW-0378">Hydrolase</keyword>
<feature type="domain" description="POTRA" evidence="8">
    <location>
        <begin position="340"/>
        <end position="413"/>
    </location>
</feature>
<dbReference type="OrthoDB" id="9770965at2"/>
<proteinExistence type="predicted"/>
<dbReference type="GO" id="GO:0016787">
    <property type="term" value="F:hydrolase activity"/>
    <property type="evidence" value="ECO:0007669"/>
    <property type="project" value="UniProtKB-UniRule"/>
</dbReference>
<dbReference type="GO" id="GO:0019867">
    <property type="term" value="C:outer membrane"/>
    <property type="evidence" value="ECO:0007669"/>
    <property type="project" value="InterPro"/>
</dbReference>
<protein>
    <recommendedName>
        <fullName evidence="11">PNPLA domain-containing protein</fullName>
    </recommendedName>
</protein>
<organism evidence="9 10">
    <name type="scientific">Maribellus luteus</name>
    <dbReference type="NCBI Taxonomy" id="2305463"/>
    <lineage>
        <taxon>Bacteria</taxon>
        <taxon>Pseudomonadati</taxon>
        <taxon>Bacteroidota</taxon>
        <taxon>Bacteroidia</taxon>
        <taxon>Marinilabiliales</taxon>
        <taxon>Prolixibacteraceae</taxon>
        <taxon>Maribellus</taxon>
    </lineage>
</organism>
<dbReference type="InterPro" id="IPR034746">
    <property type="entry name" value="POTRA"/>
</dbReference>
<evidence type="ECO:0000256" key="6">
    <source>
        <dbReference type="PROSITE-ProRule" id="PRU01161"/>
    </source>
</evidence>
<dbReference type="Gene3D" id="2.40.160.50">
    <property type="entry name" value="membrane protein fhac: a member of the omp85/tpsb transporter family"/>
    <property type="match status" value="1"/>
</dbReference>
<dbReference type="InterPro" id="IPR010827">
    <property type="entry name" value="BamA/TamA_POTRA"/>
</dbReference>
<dbReference type="PROSITE" id="PS51779">
    <property type="entry name" value="POTRA"/>
    <property type="match status" value="1"/>
</dbReference>
<dbReference type="GO" id="GO:0016042">
    <property type="term" value="P:lipid catabolic process"/>
    <property type="evidence" value="ECO:0007669"/>
    <property type="project" value="UniProtKB-UniRule"/>
</dbReference>
<dbReference type="Proteomes" id="UP000265926">
    <property type="component" value="Unassembled WGS sequence"/>
</dbReference>
<name>A0A399SYZ3_9BACT</name>
<keyword evidence="10" id="KW-1185">Reference proteome</keyword>
<evidence type="ECO:0000313" key="9">
    <source>
        <dbReference type="EMBL" id="RIJ49236.1"/>
    </source>
</evidence>
<dbReference type="Pfam" id="PF01734">
    <property type="entry name" value="Patatin"/>
    <property type="match status" value="1"/>
</dbReference>
<evidence type="ECO:0008006" key="11">
    <source>
        <dbReference type="Google" id="ProtNLM"/>
    </source>
</evidence>
<evidence type="ECO:0000256" key="3">
    <source>
        <dbReference type="ARBA" id="ARBA00022963"/>
    </source>
</evidence>
<feature type="active site" description="Nucleophile" evidence="6">
    <location>
        <position position="74"/>
    </location>
</feature>
<keyword evidence="3 6" id="KW-0442">Lipid degradation</keyword>
<keyword evidence="4 6" id="KW-0443">Lipid metabolism</keyword>
<dbReference type="PANTHER" id="PTHR14226:SF76">
    <property type="entry name" value="NTE FAMILY PROTEIN RSSA"/>
    <property type="match status" value="1"/>
</dbReference>
<comment type="subcellular location">
    <subcellularLocation>
        <location evidence="1">Membrane</location>
    </subcellularLocation>
</comment>
<dbReference type="RefSeq" id="WP_119437122.1">
    <property type="nucleotide sequence ID" value="NZ_QWGR01000003.1"/>
</dbReference>
<dbReference type="Gene3D" id="3.40.1090.10">
    <property type="entry name" value="Cytosolic phospholipase A2 catalytic domain"/>
    <property type="match status" value="2"/>
</dbReference>
<dbReference type="PANTHER" id="PTHR14226">
    <property type="entry name" value="NEUROPATHY TARGET ESTERASE/SWISS CHEESE D.MELANOGASTER"/>
    <property type="match status" value="1"/>
</dbReference>
<feature type="domain" description="PNPLA" evidence="7">
    <location>
        <begin position="41"/>
        <end position="231"/>
    </location>
</feature>
<evidence type="ECO:0000259" key="7">
    <source>
        <dbReference type="PROSITE" id="PS51635"/>
    </source>
</evidence>
<comment type="caution">
    <text evidence="9">The sequence shown here is derived from an EMBL/GenBank/DDBJ whole genome shotgun (WGS) entry which is preliminary data.</text>
</comment>
<dbReference type="PROSITE" id="PS51635">
    <property type="entry name" value="PNPLA"/>
    <property type="match status" value="1"/>
</dbReference>
<feature type="short sequence motif" description="GXGXXG" evidence="6">
    <location>
        <begin position="45"/>
        <end position="50"/>
    </location>
</feature>
<feature type="active site" description="Proton acceptor" evidence="6">
    <location>
        <position position="218"/>
    </location>
</feature>
<dbReference type="Pfam" id="PF07244">
    <property type="entry name" value="POTRA"/>
    <property type="match status" value="1"/>
</dbReference>
<dbReference type="InterPro" id="IPR043864">
    <property type="entry name" value="Omp85-like_dom"/>
</dbReference>
<reference evidence="9 10" key="1">
    <citation type="submission" date="2018-08" db="EMBL/GenBank/DDBJ databases">
        <title>Pallidiluteibacterium maritimus gen. nov., sp. nov., isolated from coastal sediment.</title>
        <authorList>
            <person name="Zhou L.Y."/>
        </authorList>
    </citation>
    <scope>NUCLEOTIDE SEQUENCE [LARGE SCALE GENOMIC DNA]</scope>
    <source>
        <strain evidence="9 10">XSD2</strain>
    </source>
</reference>